<dbReference type="PROSITE" id="PS51257">
    <property type="entry name" value="PROKAR_LIPOPROTEIN"/>
    <property type="match status" value="1"/>
</dbReference>
<evidence type="ECO:0000313" key="2">
    <source>
        <dbReference type="Proteomes" id="UP001060070"/>
    </source>
</evidence>
<dbReference type="AlphaFoldDB" id="A0AB38T9K1"/>
<dbReference type="EMBL" id="CP088147">
    <property type="protein sequence ID" value="UTU51592.1"/>
    <property type="molecule type" value="Genomic_DNA"/>
</dbReference>
<dbReference type="SFLD" id="SFLDG01129">
    <property type="entry name" value="C1.5:_HAD__Beta-PGM__Phosphata"/>
    <property type="match status" value="1"/>
</dbReference>
<dbReference type="Gene3D" id="1.10.150.240">
    <property type="entry name" value="Putative phosphatase, domain 2"/>
    <property type="match status" value="1"/>
</dbReference>
<dbReference type="Gene3D" id="3.40.50.1000">
    <property type="entry name" value="HAD superfamily/HAD-like"/>
    <property type="match status" value="1"/>
</dbReference>
<dbReference type="CDD" id="cd07505">
    <property type="entry name" value="HAD_BPGM-like"/>
    <property type="match status" value="1"/>
</dbReference>
<dbReference type="InterPro" id="IPR006439">
    <property type="entry name" value="HAD-SF_hydro_IA"/>
</dbReference>
<sequence length="209" mass="22498">MYRAVAWDIDGTLIDSEPLHHQSLLAGCRNWNVDLDDLPDQAFRGIHMGDVWTMLRPRLPVGLDQAEWLAAINAHYVANRADAIPIPEAVETIRTLADRGVPQVCVSNSGRQVVNANLDALGVLDHMRLTISLDDVSVGKPDPTPYREACRQLAIAPGSVVAVEDSRTGTKAARAAGLFVVGYLPSGGPLSDIDLSANRLSSILDLFPG</sequence>
<dbReference type="SUPFAM" id="SSF56784">
    <property type="entry name" value="HAD-like"/>
    <property type="match status" value="1"/>
</dbReference>
<dbReference type="InterPro" id="IPR051806">
    <property type="entry name" value="HAD-like_SPP"/>
</dbReference>
<dbReference type="GO" id="GO:0050308">
    <property type="term" value="F:sugar-phosphatase activity"/>
    <property type="evidence" value="ECO:0007669"/>
    <property type="project" value="TreeGrafter"/>
</dbReference>
<reference evidence="1 2" key="1">
    <citation type="journal article" date="2022" name="Microbiol. Resour. Announc.">
        <title>Complete Genome Sequence of Mesorhizobium ciceri Strain R30, a Rhizobium Used as a Commercial Inoculant for Chickpea in Argentina.</title>
        <authorList>
            <person name="Foresto E."/>
            <person name="Revale S."/>
            <person name="Primo E."/>
            <person name="Nievas F."/>
            <person name="Carezzano E."/>
            <person name="Puente M."/>
            <person name="Alzari P."/>
            <person name="Mart M."/>
            <person name="Ben-Assaya M."/>
            <person name="Mornico D."/>
            <person name="Santoro M."/>
            <person name="Mart F."/>
            <person name="Giordano W."/>
            <person name="Bogino P."/>
        </authorList>
    </citation>
    <scope>NUCLEOTIDE SEQUENCE [LARGE SCALE GENOMIC DNA]</scope>
    <source>
        <strain evidence="1 2">R30</strain>
    </source>
</reference>
<dbReference type="Proteomes" id="UP001060070">
    <property type="component" value="Chromosome"/>
</dbReference>
<dbReference type="RefSeq" id="WP_032898848.1">
    <property type="nucleotide sequence ID" value="NZ_CP088147.1"/>
</dbReference>
<proteinExistence type="predicted"/>
<dbReference type="InterPro" id="IPR036412">
    <property type="entry name" value="HAD-like_sf"/>
</dbReference>
<keyword evidence="2" id="KW-1185">Reference proteome</keyword>
<dbReference type="NCBIfam" id="TIGR01509">
    <property type="entry name" value="HAD-SF-IA-v3"/>
    <property type="match status" value="1"/>
</dbReference>
<dbReference type="InterPro" id="IPR023214">
    <property type="entry name" value="HAD_sf"/>
</dbReference>
<dbReference type="SFLD" id="SFLDS00003">
    <property type="entry name" value="Haloacid_Dehalogenase"/>
    <property type="match status" value="1"/>
</dbReference>
<dbReference type="InterPro" id="IPR023198">
    <property type="entry name" value="PGP-like_dom2"/>
</dbReference>
<protein>
    <submittedName>
        <fullName evidence="1">HAD family phosphatase</fullName>
    </submittedName>
</protein>
<gene>
    <name evidence="1" type="ORF">LRP29_29710</name>
</gene>
<dbReference type="PANTHER" id="PTHR43481:SF4">
    <property type="entry name" value="GLYCEROL-1-PHOSPHATE PHOSPHOHYDROLASE 1-RELATED"/>
    <property type="match status" value="1"/>
</dbReference>
<dbReference type="PANTHER" id="PTHR43481">
    <property type="entry name" value="FRUCTOSE-1-PHOSPHATE PHOSPHATASE"/>
    <property type="match status" value="1"/>
</dbReference>
<name>A0AB38T9K1_9HYPH</name>
<dbReference type="PRINTS" id="PR00413">
    <property type="entry name" value="HADHALOGNASE"/>
</dbReference>
<accession>A0AB38T9K1</accession>
<dbReference type="Pfam" id="PF00702">
    <property type="entry name" value="Hydrolase"/>
    <property type="match status" value="1"/>
</dbReference>
<evidence type="ECO:0000313" key="1">
    <source>
        <dbReference type="EMBL" id="UTU51592.1"/>
    </source>
</evidence>
<dbReference type="GeneID" id="91562650"/>
<organism evidence="1 2">
    <name type="scientific">Mesorhizobium ciceri</name>
    <dbReference type="NCBI Taxonomy" id="39645"/>
    <lineage>
        <taxon>Bacteria</taxon>
        <taxon>Pseudomonadati</taxon>
        <taxon>Pseudomonadota</taxon>
        <taxon>Alphaproteobacteria</taxon>
        <taxon>Hyphomicrobiales</taxon>
        <taxon>Phyllobacteriaceae</taxon>
        <taxon>Mesorhizobium</taxon>
    </lineage>
</organism>